<gene>
    <name evidence="3" type="ORF">DFH08DRAFT_810555</name>
</gene>
<evidence type="ECO:0000313" key="4">
    <source>
        <dbReference type="Proteomes" id="UP001218218"/>
    </source>
</evidence>
<protein>
    <submittedName>
        <fullName evidence="3">Uncharacterized protein</fullName>
    </submittedName>
</protein>
<proteinExistence type="predicted"/>
<dbReference type="Proteomes" id="UP001218218">
    <property type="component" value="Unassembled WGS sequence"/>
</dbReference>
<evidence type="ECO:0000256" key="1">
    <source>
        <dbReference type="SAM" id="MobiDB-lite"/>
    </source>
</evidence>
<sequence>MELVRAQRDVIVLVPKENVIRLERGSGSDVYCPYGPRSPDLPEFCQNVSIRKGKPFAPGLADVLDPKVENQSKIGQVRHPTVAGAEGRRVESFYMPSFSASVLAGGSTLSLQEAPNEVLLVGMVSASYIHALILMALFSSPTISHCPRRILWSYPSHPLATEASKFPVTLSSDCVALLNPALTSVPSRKFKFIAFDKACALSGISGSSIQLLFLQNMQRGNGAKCLTACGARLEVGIVIYIIVTAVYFPHLLRIEQRLNRHAIGNALPDDVGSPSFCGVPMLPEMNGSVFGAANLWLFRWNVYGLWVMRKVWVIPANQPGFYEILWDKRVYGLIGVWFIRGSTVKAGVRDYPTTSDEFANIMKFIPAPLWILATRQNRLVLSPTVHLISNDLNLLTIVLRITVATVSGSAVHSNIPINDLRSSVTAGELAHSMRHGQEFQKYHDPSFEFSRKRYRQCTSPDINRVRLHVGVKVGRQRSKKSMIQSIRVRSESSVDYGEIHRVEILLYRLKMPPSRLFTLKLSSRWPSTRLPAAAAAHPSPQDVSTKAHPLVVSPPPWSFPAVSHAPLVLRGTFAFKIVNHSSSTDLGIETSKSSSLPPSSRQSFLCSN</sequence>
<feature type="region of interest" description="Disordered" evidence="1">
    <location>
        <begin position="586"/>
        <end position="608"/>
    </location>
</feature>
<accession>A0AAD6ZYB9</accession>
<comment type="caution">
    <text evidence="3">The sequence shown here is derived from an EMBL/GenBank/DDBJ whole genome shotgun (WGS) entry which is preliminary data.</text>
</comment>
<reference evidence="3" key="1">
    <citation type="submission" date="2023-03" db="EMBL/GenBank/DDBJ databases">
        <title>Massive genome expansion in bonnet fungi (Mycena s.s.) driven by repeated elements and novel gene families across ecological guilds.</title>
        <authorList>
            <consortium name="Lawrence Berkeley National Laboratory"/>
            <person name="Harder C.B."/>
            <person name="Miyauchi S."/>
            <person name="Viragh M."/>
            <person name="Kuo A."/>
            <person name="Thoen E."/>
            <person name="Andreopoulos B."/>
            <person name="Lu D."/>
            <person name="Skrede I."/>
            <person name="Drula E."/>
            <person name="Henrissat B."/>
            <person name="Morin E."/>
            <person name="Kohler A."/>
            <person name="Barry K."/>
            <person name="LaButti K."/>
            <person name="Morin E."/>
            <person name="Salamov A."/>
            <person name="Lipzen A."/>
            <person name="Mereny Z."/>
            <person name="Hegedus B."/>
            <person name="Baldrian P."/>
            <person name="Stursova M."/>
            <person name="Weitz H."/>
            <person name="Taylor A."/>
            <person name="Grigoriev I.V."/>
            <person name="Nagy L.G."/>
            <person name="Martin F."/>
            <person name="Kauserud H."/>
        </authorList>
    </citation>
    <scope>NUCLEOTIDE SEQUENCE</scope>
    <source>
        <strain evidence="3">CBHHK002</strain>
    </source>
</reference>
<keyword evidence="4" id="KW-1185">Reference proteome</keyword>
<feature type="compositionally biased region" description="Low complexity" evidence="1">
    <location>
        <begin position="591"/>
        <end position="608"/>
    </location>
</feature>
<feature type="transmembrane region" description="Helical" evidence="2">
    <location>
        <begin position="198"/>
        <end position="215"/>
    </location>
</feature>
<keyword evidence="2" id="KW-0472">Membrane</keyword>
<dbReference type="AlphaFoldDB" id="A0AAD6ZYB9"/>
<feature type="transmembrane region" description="Helical" evidence="2">
    <location>
        <begin position="118"/>
        <end position="139"/>
    </location>
</feature>
<evidence type="ECO:0000313" key="3">
    <source>
        <dbReference type="EMBL" id="KAJ7344023.1"/>
    </source>
</evidence>
<feature type="transmembrane region" description="Helical" evidence="2">
    <location>
        <begin position="235"/>
        <end position="252"/>
    </location>
</feature>
<organism evidence="3 4">
    <name type="scientific">Mycena albidolilacea</name>
    <dbReference type="NCBI Taxonomy" id="1033008"/>
    <lineage>
        <taxon>Eukaryota</taxon>
        <taxon>Fungi</taxon>
        <taxon>Dikarya</taxon>
        <taxon>Basidiomycota</taxon>
        <taxon>Agaricomycotina</taxon>
        <taxon>Agaricomycetes</taxon>
        <taxon>Agaricomycetidae</taxon>
        <taxon>Agaricales</taxon>
        <taxon>Marasmiineae</taxon>
        <taxon>Mycenaceae</taxon>
        <taxon>Mycena</taxon>
    </lineage>
</organism>
<name>A0AAD6ZYB9_9AGAR</name>
<keyword evidence="2" id="KW-0812">Transmembrane</keyword>
<keyword evidence="2" id="KW-1133">Transmembrane helix</keyword>
<evidence type="ECO:0000256" key="2">
    <source>
        <dbReference type="SAM" id="Phobius"/>
    </source>
</evidence>
<dbReference type="EMBL" id="JARIHO010000022">
    <property type="protein sequence ID" value="KAJ7344023.1"/>
    <property type="molecule type" value="Genomic_DNA"/>
</dbReference>